<dbReference type="InterPro" id="IPR036942">
    <property type="entry name" value="Beta-barrel_TonB_sf"/>
</dbReference>
<dbReference type="InterPro" id="IPR037066">
    <property type="entry name" value="Plug_dom_sf"/>
</dbReference>
<dbReference type="Gene3D" id="2.40.170.20">
    <property type="entry name" value="TonB-dependent receptor, beta-barrel domain"/>
    <property type="match status" value="1"/>
</dbReference>
<evidence type="ECO:0000256" key="1">
    <source>
        <dbReference type="ARBA" id="ARBA00004442"/>
    </source>
</evidence>
<comment type="caution">
    <text evidence="8">The sequence shown here is derived from an EMBL/GenBank/DDBJ whole genome shotgun (WGS) entry which is preliminary data.</text>
</comment>
<dbReference type="SUPFAM" id="SSF56935">
    <property type="entry name" value="Porins"/>
    <property type="match status" value="1"/>
</dbReference>
<dbReference type="InterPro" id="IPR012910">
    <property type="entry name" value="Plug_dom"/>
</dbReference>
<evidence type="ECO:0000256" key="4">
    <source>
        <dbReference type="RuleBase" id="RU003357"/>
    </source>
</evidence>
<keyword evidence="2 4" id="KW-0472">Membrane</keyword>
<dbReference type="Gene3D" id="2.170.130.10">
    <property type="entry name" value="TonB-dependent receptor, plug domain"/>
    <property type="match status" value="1"/>
</dbReference>
<dbReference type="EMBL" id="JAHXZN010000001">
    <property type="protein sequence ID" value="MBW6530475.1"/>
    <property type="molecule type" value="Genomic_DNA"/>
</dbReference>
<accession>A0ABS7BLI8</accession>
<evidence type="ECO:0000256" key="3">
    <source>
        <dbReference type="ARBA" id="ARBA00023237"/>
    </source>
</evidence>
<dbReference type="PANTHER" id="PTHR47234">
    <property type="match status" value="1"/>
</dbReference>
<organism evidence="8 9">
    <name type="scientific">Sphingomonas citri</name>
    <dbReference type="NCBI Taxonomy" id="2862499"/>
    <lineage>
        <taxon>Bacteria</taxon>
        <taxon>Pseudomonadati</taxon>
        <taxon>Pseudomonadota</taxon>
        <taxon>Alphaproteobacteria</taxon>
        <taxon>Sphingomonadales</taxon>
        <taxon>Sphingomonadaceae</taxon>
        <taxon>Sphingomonas</taxon>
    </lineage>
</organism>
<dbReference type="InterPro" id="IPR000531">
    <property type="entry name" value="Beta-barrel_TonB"/>
</dbReference>
<feature type="compositionally biased region" description="Low complexity" evidence="5">
    <location>
        <begin position="86"/>
        <end position="103"/>
    </location>
</feature>
<dbReference type="Proteomes" id="UP000759103">
    <property type="component" value="Unassembled WGS sequence"/>
</dbReference>
<evidence type="ECO:0000256" key="2">
    <source>
        <dbReference type="ARBA" id="ARBA00023136"/>
    </source>
</evidence>
<dbReference type="Pfam" id="PF07715">
    <property type="entry name" value="Plug"/>
    <property type="match status" value="1"/>
</dbReference>
<feature type="domain" description="TonB-dependent receptor-like beta-barrel" evidence="6">
    <location>
        <begin position="498"/>
        <end position="951"/>
    </location>
</feature>
<name>A0ABS7BLI8_9SPHN</name>
<proteinExistence type="inferred from homology"/>
<comment type="subcellular location">
    <subcellularLocation>
        <location evidence="1 4">Cell outer membrane</location>
    </subcellularLocation>
</comment>
<protein>
    <submittedName>
        <fullName evidence="8">TonB-dependent receptor</fullName>
    </submittedName>
</protein>
<dbReference type="Pfam" id="PF00593">
    <property type="entry name" value="TonB_dep_Rec_b-barrel"/>
    <property type="match status" value="1"/>
</dbReference>
<evidence type="ECO:0000256" key="5">
    <source>
        <dbReference type="SAM" id="MobiDB-lite"/>
    </source>
</evidence>
<keyword evidence="4" id="KW-0798">TonB box</keyword>
<comment type="similarity">
    <text evidence="4">Belongs to the TonB-dependent receptor family.</text>
</comment>
<evidence type="ECO:0000259" key="7">
    <source>
        <dbReference type="Pfam" id="PF07715"/>
    </source>
</evidence>
<sequence length="984" mass="105062">MFHLKILFSSRDAVPHSGARLGTRPSSGRITARLTAPPRRSMSPIKAPAKVLFRRGSMSFSVRMRRRAAGLSLAALVAAMAGRAEAQTSDPADMPAAAATDNPETGTEVVVTGSYLRNVRQEDRASPILSVTADDIARTGVNSLADITRYIPQNVGSAGGIQDLAKGGGADSRDTRSANLRGLGAGATLVLLNGRRVVPIDGFVNLNSLTPEIAIARVETVLDGASSTYGADAVAGVFNVITDTRFKGVKVNGQYTHIADTPAFNVQAMVGVGNDTIHSVTSVAYRNIDRLQNGDRRVTNFFNPSSGSGANPGSFVLYARPRAADGGDVIINGNNYSTLYDSFRNAAGQLSVVDPDCGSAATQSRYVPAANSPGFGLGACQFSFQAQNPIRPASQSVLVHNDTRVDIAPGHTLFAEIALYHQDSQRYGVPSFAQNRNGPRPPIVPAANPLNPFGVDVGFVGRAIGSQGFAGIEYKVQRDQVDQRHVVVGAEGKVAGTWRYTTNFTWSRGEVNSIDKDTDMRLFQAALNGFGGPNCNNRFNGPGSGAAAGTGNCLFLSPFAKDNLTQDPSLIFNIQTAETATTIREFLIGEAVVNGTLIELGGRPLDLAVGAQYRQERQIGRYSDLYQNGFGAFNGPFRDTDLRREVKSLFAEANIAPVDSLNINAAARYEDYGNFDTIAPKISANWRIVPQLAVRASASKAFQAPAIANSSDALISTNVANIIDPLDGSLVFRSLQQYGNPGLQPQKADVFNVGATLLPVPGASLSIDYWHYKYKSQIQLQNGQAVINADPNGPAVIRDANGVAQSVIVTSYNAPSGTATAGIDVAGRYDVEFGALRVGLRDNLSVLLTYDVDTGTTVYDGVGTRNNYQTSPLTAAAAPRYRNVAGVDFSLEDHAFSLDWRYVSSVRDDYQQVLGAPEVARIGAWSVFDAQYNFRFGDGGRFELGVGMTNIFDKEPPTAIYTGYLSSVADPYGRQTYVRASARF</sequence>
<dbReference type="PANTHER" id="PTHR47234:SF2">
    <property type="entry name" value="TONB-DEPENDENT RECEPTOR"/>
    <property type="match status" value="1"/>
</dbReference>
<feature type="region of interest" description="Disordered" evidence="5">
    <location>
        <begin position="86"/>
        <end position="105"/>
    </location>
</feature>
<evidence type="ECO:0000313" key="8">
    <source>
        <dbReference type="EMBL" id="MBW6530475.1"/>
    </source>
</evidence>
<feature type="domain" description="TonB-dependent receptor plug" evidence="7">
    <location>
        <begin position="122"/>
        <end position="237"/>
    </location>
</feature>
<gene>
    <name evidence="8" type="ORF">KZ820_06980</name>
</gene>
<keyword evidence="3" id="KW-0998">Cell outer membrane</keyword>
<keyword evidence="9" id="KW-1185">Reference proteome</keyword>
<keyword evidence="8" id="KW-0675">Receptor</keyword>
<reference evidence="8 9" key="1">
    <citation type="submission" date="2021-07" db="EMBL/GenBank/DDBJ databases">
        <title>Sphingomonas sp.</title>
        <authorList>
            <person name="Feng G."/>
            <person name="Li J."/>
            <person name="Pan M."/>
        </authorList>
    </citation>
    <scope>NUCLEOTIDE SEQUENCE [LARGE SCALE GENOMIC DNA]</scope>
    <source>
        <strain evidence="8 9">RRHST34</strain>
    </source>
</reference>
<evidence type="ECO:0000313" key="9">
    <source>
        <dbReference type="Proteomes" id="UP000759103"/>
    </source>
</evidence>
<evidence type="ECO:0000259" key="6">
    <source>
        <dbReference type="Pfam" id="PF00593"/>
    </source>
</evidence>